<dbReference type="InterPro" id="IPR038056">
    <property type="entry name" value="YjbR-like_sf"/>
</dbReference>
<dbReference type="AlphaFoldDB" id="A0A9D1ZV49"/>
<sequence length="131" mass="14806">MDKRALIRTAETFGCAGCDNPFAQDGEMTVFRHRGNKKWFGIYFRVPRRIFGQEEGSEYALNVKCDPALARLLFATYAGIVPAYHMSKTHWITVRLNGSVPAEEIERLLRLSYDIVAPKSRAPAAKNVKKS</sequence>
<dbReference type="Proteomes" id="UP000886750">
    <property type="component" value="Unassembled WGS sequence"/>
</dbReference>
<organism evidence="1 2">
    <name type="scientific">Candidatus Borkfalkia excrementigallinarum</name>
    <dbReference type="NCBI Taxonomy" id="2838506"/>
    <lineage>
        <taxon>Bacteria</taxon>
        <taxon>Bacillati</taxon>
        <taxon>Bacillota</taxon>
        <taxon>Clostridia</taxon>
        <taxon>Christensenellales</taxon>
        <taxon>Christensenellaceae</taxon>
        <taxon>Candidatus Borkfalkia</taxon>
    </lineage>
</organism>
<reference evidence="1" key="2">
    <citation type="submission" date="2021-04" db="EMBL/GenBank/DDBJ databases">
        <authorList>
            <person name="Gilroy R."/>
        </authorList>
    </citation>
    <scope>NUCLEOTIDE SEQUENCE</scope>
    <source>
        <strain evidence="1">1345</strain>
    </source>
</reference>
<dbReference type="GO" id="GO:0003677">
    <property type="term" value="F:DNA binding"/>
    <property type="evidence" value="ECO:0007669"/>
    <property type="project" value="UniProtKB-KW"/>
</dbReference>
<reference evidence="1" key="1">
    <citation type="journal article" date="2021" name="PeerJ">
        <title>Extensive microbial diversity within the chicken gut microbiome revealed by metagenomics and culture.</title>
        <authorList>
            <person name="Gilroy R."/>
            <person name="Ravi A."/>
            <person name="Getino M."/>
            <person name="Pursley I."/>
            <person name="Horton D.L."/>
            <person name="Alikhan N.F."/>
            <person name="Baker D."/>
            <person name="Gharbi K."/>
            <person name="Hall N."/>
            <person name="Watson M."/>
            <person name="Adriaenssens E.M."/>
            <person name="Foster-Nyarko E."/>
            <person name="Jarju S."/>
            <person name="Secka A."/>
            <person name="Antonio M."/>
            <person name="Oren A."/>
            <person name="Chaudhuri R.R."/>
            <person name="La Ragione R."/>
            <person name="Hildebrand F."/>
            <person name="Pallen M.J."/>
        </authorList>
    </citation>
    <scope>NUCLEOTIDE SEQUENCE</scope>
    <source>
        <strain evidence="1">1345</strain>
    </source>
</reference>
<dbReference type="Gene3D" id="3.90.1150.30">
    <property type="match status" value="1"/>
</dbReference>
<protein>
    <submittedName>
        <fullName evidence="1">MmcQ/YjbR family DNA-binding protein</fullName>
    </submittedName>
</protein>
<keyword evidence="1" id="KW-0238">DNA-binding</keyword>
<dbReference type="SUPFAM" id="SSF142906">
    <property type="entry name" value="YjbR-like"/>
    <property type="match status" value="1"/>
</dbReference>
<accession>A0A9D1ZV49</accession>
<name>A0A9D1ZV49_9FIRM</name>
<dbReference type="EMBL" id="DXCQ01000018">
    <property type="protein sequence ID" value="HIY96355.1"/>
    <property type="molecule type" value="Genomic_DNA"/>
</dbReference>
<dbReference type="InterPro" id="IPR058532">
    <property type="entry name" value="YjbR/MT2646/Rv2570-like"/>
</dbReference>
<gene>
    <name evidence="1" type="ORF">H9729_01560</name>
</gene>
<dbReference type="PANTHER" id="PTHR35145:SF1">
    <property type="entry name" value="CYTOPLASMIC PROTEIN"/>
    <property type="match status" value="1"/>
</dbReference>
<comment type="caution">
    <text evidence="1">The sequence shown here is derived from an EMBL/GenBank/DDBJ whole genome shotgun (WGS) entry which is preliminary data.</text>
</comment>
<proteinExistence type="predicted"/>
<dbReference type="Pfam" id="PF04237">
    <property type="entry name" value="YjbR"/>
    <property type="match status" value="1"/>
</dbReference>
<dbReference type="PANTHER" id="PTHR35145">
    <property type="entry name" value="CYTOPLASMIC PROTEIN-RELATED"/>
    <property type="match status" value="1"/>
</dbReference>
<dbReference type="InterPro" id="IPR007351">
    <property type="entry name" value="YjbR"/>
</dbReference>
<evidence type="ECO:0000313" key="2">
    <source>
        <dbReference type="Proteomes" id="UP000886750"/>
    </source>
</evidence>
<evidence type="ECO:0000313" key="1">
    <source>
        <dbReference type="EMBL" id="HIY96355.1"/>
    </source>
</evidence>